<dbReference type="InterPro" id="IPR010982">
    <property type="entry name" value="Lambda_DNA-bd_dom_sf"/>
</dbReference>
<dbReference type="SMART" id="SM00530">
    <property type="entry name" value="HTH_XRE"/>
    <property type="match status" value="1"/>
</dbReference>
<keyword evidence="4" id="KW-1185">Reference proteome</keyword>
<protein>
    <submittedName>
        <fullName evidence="3">DNA-binding transcriptional regulator, XRE-family HTH domain</fullName>
    </submittedName>
</protein>
<dbReference type="SUPFAM" id="SSF47413">
    <property type="entry name" value="lambda repressor-like DNA-binding domains"/>
    <property type="match status" value="1"/>
</dbReference>
<evidence type="ECO:0000259" key="2">
    <source>
        <dbReference type="PROSITE" id="PS50943"/>
    </source>
</evidence>
<dbReference type="PANTHER" id="PTHR46797">
    <property type="entry name" value="HTH-TYPE TRANSCRIPTIONAL REGULATOR"/>
    <property type="match status" value="1"/>
</dbReference>
<evidence type="ECO:0000313" key="4">
    <source>
        <dbReference type="Proteomes" id="UP000184465"/>
    </source>
</evidence>
<organism evidence="3 4">
    <name type="scientific">Paramaledivibacter caminithermalis (strain DSM 15212 / CIP 107654 / DViRD3)</name>
    <name type="common">Clostridium caminithermale</name>
    <dbReference type="NCBI Taxonomy" id="1121301"/>
    <lineage>
        <taxon>Bacteria</taxon>
        <taxon>Bacillati</taxon>
        <taxon>Bacillota</taxon>
        <taxon>Clostridia</taxon>
        <taxon>Peptostreptococcales</taxon>
        <taxon>Caminicellaceae</taxon>
        <taxon>Paramaledivibacter</taxon>
    </lineage>
</organism>
<dbReference type="PROSITE" id="PS50943">
    <property type="entry name" value="HTH_CROC1"/>
    <property type="match status" value="1"/>
</dbReference>
<dbReference type="AlphaFoldDB" id="A0A1M6T1A6"/>
<dbReference type="Gene3D" id="1.10.260.40">
    <property type="entry name" value="lambda repressor-like DNA-binding domains"/>
    <property type="match status" value="1"/>
</dbReference>
<name>A0A1M6T1A6_PARC5</name>
<sequence length="115" mass="13405">MKYNLNIMGKRIREERIKRKLTIEQLSELIDVSPSFLGLVERGYRGLSIEKLVAIAEAFDISIDSLLKTTDSDKVTKYDTIKPLLYNLDDNEFDFISNMIKESKKLFKIIDKKDK</sequence>
<dbReference type="GO" id="GO:0005829">
    <property type="term" value="C:cytosol"/>
    <property type="evidence" value="ECO:0007669"/>
    <property type="project" value="TreeGrafter"/>
</dbReference>
<dbReference type="STRING" id="1121301.SAMN02745912_03519"/>
<keyword evidence="1 3" id="KW-0238">DNA-binding</keyword>
<evidence type="ECO:0000256" key="1">
    <source>
        <dbReference type="ARBA" id="ARBA00023125"/>
    </source>
</evidence>
<dbReference type="GO" id="GO:0003677">
    <property type="term" value="F:DNA binding"/>
    <property type="evidence" value="ECO:0007669"/>
    <property type="project" value="UniProtKB-KW"/>
</dbReference>
<dbReference type="InterPro" id="IPR050807">
    <property type="entry name" value="TransReg_Diox_bact_type"/>
</dbReference>
<evidence type="ECO:0000313" key="3">
    <source>
        <dbReference type="EMBL" id="SHK50714.1"/>
    </source>
</evidence>
<gene>
    <name evidence="3" type="ORF">SAMN02745912_03519</name>
</gene>
<proteinExistence type="predicted"/>
<dbReference type="CDD" id="cd00093">
    <property type="entry name" value="HTH_XRE"/>
    <property type="match status" value="1"/>
</dbReference>
<accession>A0A1M6T1A6</accession>
<dbReference type="Pfam" id="PF01381">
    <property type="entry name" value="HTH_3"/>
    <property type="match status" value="1"/>
</dbReference>
<dbReference type="Proteomes" id="UP000184465">
    <property type="component" value="Unassembled WGS sequence"/>
</dbReference>
<dbReference type="EMBL" id="FRAG01000076">
    <property type="protein sequence ID" value="SHK50714.1"/>
    <property type="molecule type" value="Genomic_DNA"/>
</dbReference>
<dbReference type="GO" id="GO:0003700">
    <property type="term" value="F:DNA-binding transcription factor activity"/>
    <property type="evidence" value="ECO:0007669"/>
    <property type="project" value="TreeGrafter"/>
</dbReference>
<dbReference type="InterPro" id="IPR001387">
    <property type="entry name" value="Cro/C1-type_HTH"/>
</dbReference>
<dbReference type="PANTHER" id="PTHR46797:SF1">
    <property type="entry name" value="METHYLPHOSPHONATE SYNTHASE"/>
    <property type="match status" value="1"/>
</dbReference>
<feature type="domain" description="HTH cro/C1-type" evidence="2">
    <location>
        <begin position="12"/>
        <end position="66"/>
    </location>
</feature>
<reference evidence="4" key="1">
    <citation type="submission" date="2016-11" db="EMBL/GenBank/DDBJ databases">
        <authorList>
            <person name="Varghese N."/>
            <person name="Submissions S."/>
        </authorList>
    </citation>
    <scope>NUCLEOTIDE SEQUENCE [LARGE SCALE GENOMIC DNA]</scope>
    <source>
        <strain evidence="4">DSM 15212 / CIP 107654 / DViRD3</strain>
    </source>
</reference>